<evidence type="ECO:0000313" key="3">
    <source>
        <dbReference type="Proteomes" id="UP001596233"/>
    </source>
</evidence>
<dbReference type="InterPro" id="IPR018392">
    <property type="entry name" value="LysM"/>
</dbReference>
<dbReference type="EMBL" id="JBHSTE010000006">
    <property type="protein sequence ID" value="MFC6334425.1"/>
    <property type="molecule type" value="Genomic_DNA"/>
</dbReference>
<dbReference type="CDD" id="cd00118">
    <property type="entry name" value="LysM"/>
    <property type="match status" value="1"/>
</dbReference>
<name>A0ABW1V6Y8_9BACL</name>
<dbReference type="Pfam" id="PF01476">
    <property type="entry name" value="LysM"/>
    <property type="match status" value="1"/>
</dbReference>
<evidence type="ECO:0000313" key="2">
    <source>
        <dbReference type="EMBL" id="MFC6334425.1"/>
    </source>
</evidence>
<dbReference type="SUPFAM" id="SSF54106">
    <property type="entry name" value="LysM domain"/>
    <property type="match status" value="1"/>
</dbReference>
<feature type="domain" description="LysM" evidence="1">
    <location>
        <begin position="157"/>
        <end position="204"/>
    </location>
</feature>
<dbReference type="InterPro" id="IPR036779">
    <property type="entry name" value="LysM_dom_sf"/>
</dbReference>
<dbReference type="Proteomes" id="UP001596233">
    <property type="component" value="Unassembled WGS sequence"/>
</dbReference>
<dbReference type="Gene3D" id="3.10.350.10">
    <property type="entry name" value="LysM domain"/>
    <property type="match status" value="1"/>
</dbReference>
<dbReference type="PROSITE" id="PS51782">
    <property type="entry name" value="LYSM"/>
    <property type="match status" value="1"/>
</dbReference>
<accession>A0ABW1V6Y8</accession>
<proteinExistence type="predicted"/>
<keyword evidence="3" id="KW-1185">Reference proteome</keyword>
<evidence type="ECO:0000259" key="1">
    <source>
        <dbReference type="PROSITE" id="PS51782"/>
    </source>
</evidence>
<reference evidence="3" key="1">
    <citation type="journal article" date="2019" name="Int. J. Syst. Evol. Microbiol.">
        <title>The Global Catalogue of Microorganisms (GCM) 10K type strain sequencing project: providing services to taxonomists for standard genome sequencing and annotation.</title>
        <authorList>
            <consortium name="The Broad Institute Genomics Platform"/>
            <consortium name="The Broad Institute Genome Sequencing Center for Infectious Disease"/>
            <person name="Wu L."/>
            <person name="Ma J."/>
        </authorList>
    </citation>
    <scope>NUCLEOTIDE SEQUENCE [LARGE SCALE GENOMIC DNA]</scope>
    <source>
        <strain evidence="3">PCU 280</strain>
    </source>
</reference>
<comment type="caution">
    <text evidence="2">The sequence shown here is derived from an EMBL/GenBank/DDBJ whole genome shotgun (WGS) entry which is preliminary data.</text>
</comment>
<dbReference type="Pfam" id="PF19266">
    <property type="entry name" value="CIS_tube"/>
    <property type="match status" value="1"/>
</dbReference>
<gene>
    <name evidence="2" type="ORF">ACFP56_17495</name>
</gene>
<dbReference type="InterPro" id="IPR045361">
    <property type="entry name" value="CIS_tube_prot_N"/>
</dbReference>
<protein>
    <submittedName>
        <fullName evidence="2">LysM peptidoglycan-binding domain-containing protein</fullName>
    </submittedName>
</protein>
<dbReference type="RefSeq" id="WP_379236941.1">
    <property type="nucleotide sequence ID" value="NZ_JBHSTE010000006.1"/>
</dbReference>
<dbReference type="SMART" id="SM00257">
    <property type="entry name" value="LysM"/>
    <property type="match status" value="1"/>
</dbReference>
<sequence length="209" mass="23695">MSLEKAQVIAMVGSKKTTVDVLFNPSEYALESSNQYSWQSMPGLSQPIAQFVTGEATTLSMELFFDTYEQNTDVRSYTLQIAGMLDIDKDLHAPPLCIFKWGSLSFQGVLEKVSQRYTMFNREGKPVRATLNVTFKAVQSMQEQLKHIPRQSADRTKQRTVKQGDQLWQIAAEEYEDPALWRAIAKANDLADPRQLEPGTLLKIPRLYG</sequence>
<organism evidence="2 3">
    <name type="scientific">Paenibacillus septentrionalis</name>
    <dbReference type="NCBI Taxonomy" id="429342"/>
    <lineage>
        <taxon>Bacteria</taxon>
        <taxon>Bacillati</taxon>
        <taxon>Bacillota</taxon>
        <taxon>Bacilli</taxon>
        <taxon>Bacillales</taxon>
        <taxon>Paenibacillaceae</taxon>
        <taxon>Paenibacillus</taxon>
    </lineage>
</organism>